<accession>A0AAV0XNC6</accession>
<sequence>MENFTEASIKDIAISRKAFMLKAARAIIKESNRNNSRTIELLKTMPICSFNTLEKYAKAVRDPDPVATVMTNINLKYPIICNKSWAKDNLTEHEKKEYLGADDYRVTGAISCKKN</sequence>
<evidence type="ECO:0000313" key="2">
    <source>
        <dbReference type="Proteomes" id="UP001160148"/>
    </source>
</evidence>
<organism evidence="1 2">
    <name type="scientific">Macrosiphum euphorbiae</name>
    <name type="common">potato aphid</name>
    <dbReference type="NCBI Taxonomy" id="13131"/>
    <lineage>
        <taxon>Eukaryota</taxon>
        <taxon>Metazoa</taxon>
        <taxon>Ecdysozoa</taxon>
        <taxon>Arthropoda</taxon>
        <taxon>Hexapoda</taxon>
        <taxon>Insecta</taxon>
        <taxon>Pterygota</taxon>
        <taxon>Neoptera</taxon>
        <taxon>Paraneoptera</taxon>
        <taxon>Hemiptera</taxon>
        <taxon>Sternorrhyncha</taxon>
        <taxon>Aphidomorpha</taxon>
        <taxon>Aphidoidea</taxon>
        <taxon>Aphididae</taxon>
        <taxon>Macrosiphini</taxon>
        <taxon>Macrosiphum</taxon>
    </lineage>
</organism>
<evidence type="ECO:0000313" key="1">
    <source>
        <dbReference type="EMBL" id="CAI6369863.1"/>
    </source>
</evidence>
<comment type="caution">
    <text evidence="1">The sequence shown here is derived from an EMBL/GenBank/DDBJ whole genome shotgun (WGS) entry which is preliminary data.</text>
</comment>
<dbReference type="AlphaFoldDB" id="A0AAV0XNC6"/>
<reference evidence="1 2" key="1">
    <citation type="submission" date="2023-01" db="EMBL/GenBank/DDBJ databases">
        <authorList>
            <person name="Whitehead M."/>
        </authorList>
    </citation>
    <scope>NUCLEOTIDE SEQUENCE [LARGE SCALE GENOMIC DNA]</scope>
</reference>
<keyword evidence="2" id="KW-1185">Reference proteome</keyword>
<dbReference type="Proteomes" id="UP001160148">
    <property type="component" value="Unassembled WGS sequence"/>
</dbReference>
<proteinExistence type="predicted"/>
<name>A0AAV0XNC6_9HEMI</name>
<protein>
    <submittedName>
        <fullName evidence="1">Uncharacterized protein</fullName>
    </submittedName>
</protein>
<dbReference type="EMBL" id="CARXXK010000090">
    <property type="protein sequence ID" value="CAI6369863.1"/>
    <property type="molecule type" value="Genomic_DNA"/>
</dbReference>
<gene>
    <name evidence="1" type="ORF">MEUPH1_LOCUS24050</name>
</gene>